<comment type="function">
    <text evidence="16">Catalyzes the decarboxylative condensation of pimeloyl-[acyl-carrier protein] and L-alanine to produce 8-amino-7-oxononanoate (AON), [acyl-carrier protein], and carbon dioxide.</text>
</comment>
<evidence type="ECO:0000313" key="18">
    <source>
        <dbReference type="EMBL" id="MDQ0204935.1"/>
    </source>
</evidence>
<evidence type="ECO:0000256" key="10">
    <source>
        <dbReference type="ARBA" id="ARBA00022756"/>
    </source>
</evidence>
<dbReference type="InterPro" id="IPR050087">
    <property type="entry name" value="AON_synthase_class-II"/>
</dbReference>
<dbReference type="NCBIfam" id="TIGR00858">
    <property type="entry name" value="bioF"/>
    <property type="match status" value="1"/>
</dbReference>
<dbReference type="InterPro" id="IPR004723">
    <property type="entry name" value="AONS_Archaea/Proteobacteria"/>
</dbReference>
<evidence type="ECO:0000256" key="9">
    <source>
        <dbReference type="ARBA" id="ARBA00022741"/>
    </source>
</evidence>
<dbReference type="Proteomes" id="UP001239167">
    <property type="component" value="Unassembled WGS sequence"/>
</dbReference>
<evidence type="ECO:0000256" key="7">
    <source>
        <dbReference type="ARBA" id="ARBA00022598"/>
    </source>
</evidence>
<evidence type="ECO:0000256" key="4">
    <source>
        <dbReference type="ARBA" id="ARBA00005075"/>
    </source>
</evidence>
<comment type="cofactor">
    <cofactor evidence="2">
        <name>Mg(2+)</name>
        <dbReference type="ChEBI" id="CHEBI:18420"/>
    </cofactor>
</comment>
<evidence type="ECO:0000256" key="5">
    <source>
        <dbReference type="ARBA" id="ARBA00010008"/>
    </source>
</evidence>
<evidence type="ECO:0000256" key="12">
    <source>
        <dbReference type="ARBA" id="ARBA00022842"/>
    </source>
</evidence>
<evidence type="ECO:0000256" key="3">
    <source>
        <dbReference type="ARBA" id="ARBA00004746"/>
    </source>
</evidence>
<evidence type="ECO:0000256" key="1">
    <source>
        <dbReference type="ARBA" id="ARBA00001933"/>
    </source>
</evidence>
<dbReference type="NCBIfam" id="TIGR01204">
    <property type="entry name" value="bioW"/>
    <property type="match status" value="1"/>
</dbReference>
<comment type="cofactor">
    <cofactor evidence="1 16">
        <name>pyridoxal 5'-phosphate</name>
        <dbReference type="ChEBI" id="CHEBI:597326"/>
    </cofactor>
</comment>
<keyword evidence="12" id="KW-0460">Magnesium</keyword>
<dbReference type="InterPro" id="IPR001917">
    <property type="entry name" value="Aminotrans_II_pyridoxalP_BS"/>
</dbReference>
<gene>
    <name evidence="18" type="ORF">J2S01_002669</name>
</gene>
<feature type="domain" description="Aminotransferase class I/classII large" evidence="17">
    <location>
        <begin position="282"/>
        <end position="621"/>
    </location>
</feature>
<dbReference type="Pfam" id="PF00155">
    <property type="entry name" value="Aminotran_1_2"/>
    <property type="match status" value="1"/>
</dbReference>
<evidence type="ECO:0000256" key="16">
    <source>
        <dbReference type="RuleBase" id="RU003693"/>
    </source>
</evidence>
<dbReference type="NCBIfam" id="NF002360">
    <property type="entry name" value="PRK01322.1"/>
    <property type="match status" value="1"/>
</dbReference>
<evidence type="ECO:0000256" key="13">
    <source>
        <dbReference type="ARBA" id="ARBA00022898"/>
    </source>
</evidence>
<comment type="subunit">
    <text evidence="6 16">Homodimer.</text>
</comment>
<accession>A0ABT9YAR9</accession>
<dbReference type="GO" id="GO:0042410">
    <property type="term" value="F:6-carboxyhexanoate-CoA ligase activity"/>
    <property type="evidence" value="ECO:0007669"/>
    <property type="project" value="UniProtKB-EC"/>
</dbReference>
<evidence type="ECO:0000256" key="14">
    <source>
        <dbReference type="ARBA" id="ARBA00047715"/>
    </source>
</evidence>
<evidence type="ECO:0000313" key="19">
    <source>
        <dbReference type="Proteomes" id="UP001239167"/>
    </source>
</evidence>
<name>A0ABT9YAR9_9FIRM</name>
<dbReference type="PROSITE" id="PS00599">
    <property type="entry name" value="AA_TRANSFER_CLASS_2"/>
    <property type="match status" value="1"/>
</dbReference>
<dbReference type="InterPro" id="IPR004839">
    <property type="entry name" value="Aminotransferase_I/II_large"/>
</dbReference>
<protein>
    <recommendedName>
        <fullName evidence="16">8-amino-7-ketopelargonate synthase</fullName>
        <ecNumber evidence="16">2.3.1.47</ecNumber>
    </recommendedName>
</protein>
<dbReference type="CDD" id="cd06454">
    <property type="entry name" value="KBL_like"/>
    <property type="match status" value="1"/>
</dbReference>
<dbReference type="InterPro" id="IPR015424">
    <property type="entry name" value="PyrdxlP-dep_Trfase"/>
</dbReference>
<keyword evidence="13 16" id="KW-0663">Pyridoxal phosphate</keyword>
<evidence type="ECO:0000256" key="11">
    <source>
        <dbReference type="ARBA" id="ARBA00022840"/>
    </source>
</evidence>
<keyword evidence="8 16" id="KW-0808">Transferase</keyword>
<evidence type="ECO:0000259" key="17">
    <source>
        <dbReference type="Pfam" id="PF00155"/>
    </source>
</evidence>
<evidence type="ECO:0000256" key="8">
    <source>
        <dbReference type="ARBA" id="ARBA00022679"/>
    </source>
</evidence>
<reference evidence="18 19" key="1">
    <citation type="submission" date="2023-07" db="EMBL/GenBank/DDBJ databases">
        <title>Genomic Encyclopedia of Type Strains, Phase IV (KMG-IV): sequencing the most valuable type-strain genomes for metagenomic binning, comparative biology and taxonomic classification.</title>
        <authorList>
            <person name="Goeker M."/>
        </authorList>
    </citation>
    <scope>NUCLEOTIDE SEQUENCE [LARGE SCALE GENOMIC DNA]</scope>
    <source>
        <strain evidence="18 19">DSM 16980</strain>
    </source>
</reference>
<comment type="pathway">
    <text evidence="4">Metabolic intermediate metabolism; pimeloyl-CoA biosynthesis; pimeloyl-CoA from pimelate: step 1/1.</text>
</comment>
<keyword evidence="7 18" id="KW-0436">Ligase</keyword>
<comment type="caution">
    <text evidence="18">The sequence shown here is derived from an EMBL/GenBank/DDBJ whole genome shotgun (WGS) entry which is preliminary data.</text>
</comment>
<dbReference type="InterPro" id="IPR015422">
    <property type="entry name" value="PyrdxlP-dep_Trfase_small"/>
</dbReference>
<dbReference type="Gene3D" id="3.40.640.10">
    <property type="entry name" value="Type I PLP-dependent aspartate aminotransferase-like (Major domain)"/>
    <property type="match status" value="1"/>
</dbReference>
<dbReference type="EMBL" id="JAUSUE010000024">
    <property type="protein sequence ID" value="MDQ0204935.1"/>
    <property type="molecule type" value="Genomic_DNA"/>
</dbReference>
<keyword evidence="19" id="KW-1185">Reference proteome</keyword>
<sequence>MRASKSAEHISGAEKILNEKELDTNIMALVQRALHHTKGQPDLINIKIETVDAQKIEYIDALPVSSIDVDSPAQGQNILLEYLKKLGLRNSSSIIKKFKETYAMRGAMLLNADTLERLEPNLDRGIRATYMDAEHTALTDNGCCKNHFQEAVILASKVANAPNIIAEICISDDPDYVTGYIASKKFGYVRITKLKKDGCPYGGRIFLYRGRSGDKYECIDYLEKQHVLVRSVPSAPAKKIKEADPWQFVRDDLQERKESFIYREMKEMHSAQCSHVYSNGRDLLMLASNNYLNLSNDPRTKRAAQKATEQFGTGSGGSRLLTGTLPLHTVLEKNIANYKNTEAALLYNTGYMANVGIITALCDKNSVIFSDEYNHASIIDGCRLSRARTVIYRHNDMTDLADKIRKTPCSRGLIVTDAVFSMDGDIAFLPDILETAKKNHLLCMVDEAHSTGVIGKTGHGICEYFGLTAQPDIIMGTMSKALGSEGGYVCGSRLLIDELCNKSRSFIFSTSLSPAVIAAADEALRILAAEPQHVKQLQNNVQYFCDCLKKNGIYSHSDSAIVPINIGDEKQSMQIAQKLFEHNIFILAIRYPTVKKGKALLRAAIMATHTEQELHHAADIIARYVDEK</sequence>
<comment type="catalytic activity">
    <reaction evidence="15">
        <text>heptanedioate + ATP + CoA = 6-carboxyhexanoyl-CoA + AMP + diphosphate</text>
        <dbReference type="Rhea" id="RHEA:14781"/>
        <dbReference type="ChEBI" id="CHEBI:30616"/>
        <dbReference type="ChEBI" id="CHEBI:33019"/>
        <dbReference type="ChEBI" id="CHEBI:36165"/>
        <dbReference type="ChEBI" id="CHEBI:57287"/>
        <dbReference type="ChEBI" id="CHEBI:57360"/>
        <dbReference type="ChEBI" id="CHEBI:456215"/>
        <dbReference type="EC" id="6.2.1.14"/>
    </reaction>
</comment>
<comment type="pathway">
    <text evidence="3 16">Cofactor biosynthesis; biotin biosynthesis.</text>
</comment>
<evidence type="ECO:0000256" key="6">
    <source>
        <dbReference type="ARBA" id="ARBA00011738"/>
    </source>
</evidence>
<organism evidence="18 19">
    <name type="scientific">Pectinatus haikarae</name>
    <dbReference type="NCBI Taxonomy" id="349096"/>
    <lineage>
        <taxon>Bacteria</taxon>
        <taxon>Bacillati</taxon>
        <taxon>Bacillota</taxon>
        <taxon>Negativicutes</taxon>
        <taxon>Selenomonadales</taxon>
        <taxon>Selenomonadaceae</taxon>
        <taxon>Pectinatus</taxon>
    </lineage>
</organism>
<dbReference type="PANTHER" id="PTHR13693:SF3">
    <property type="entry name" value="LD36009P"/>
    <property type="match status" value="1"/>
</dbReference>
<keyword evidence="9" id="KW-0547">Nucleotide-binding</keyword>
<comment type="similarity">
    <text evidence="5 16">Belongs to the class-II pyridoxal-phosphate-dependent aminotransferase family. BioF subfamily.</text>
</comment>
<keyword evidence="10" id="KW-0093">Biotin biosynthesis</keyword>
<evidence type="ECO:0000256" key="2">
    <source>
        <dbReference type="ARBA" id="ARBA00001946"/>
    </source>
</evidence>
<dbReference type="EC" id="2.3.1.47" evidence="16"/>
<dbReference type="Pfam" id="PF03744">
    <property type="entry name" value="BioW"/>
    <property type="match status" value="1"/>
</dbReference>
<dbReference type="InterPro" id="IPR015421">
    <property type="entry name" value="PyrdxlP-dep_Trfase_major"/>
</dbReference>
<dbReference type="PANTHER" id="PTHR13693">
    <property type="entry name" value="CLASS II AMINOTRANSFERASE/8-AMINO-7-OXONONANOATE SYNTHASE"/>
    <property type="match status" value="1"/>
</dbReference>
<dbReference type="SUPFAM" id="SSF53383">
    <property type="entry name" value="PLP-dependent transferases"/>
    <property type="match status" value="1"/>
</dbReference>
<dbReference type="Gene3D" id="3.90.1150.10">
    <property type="entry name" value="Aspartate Aminotransferase, domain 1"/>
    <property type="match status" value="1"/>
</dbReference>
<keyword evidence="11" id="KW-0067">ATP-binding</keyword>
<dbReference type="InterPro" id="IPR005499">
    <property type="entry name" value="BioW"/>
</dbReference>
<proteinExistence type="inferred from homology"/>
<evidence type="ECO:0000256" key="15">
    <source>
        <dbReference type="ARBA" id="ARBA00049553"/>
    </source>
</evidence>
<comment type="catalytic activity">
    <reaction evidence="14 16">
        <text>6-carboxyhexanoyl-[ACP] + L-alanine + H(+) = (8S)-8-amino-7-oxononanoate + holo-[ACP] + CO2</text>
        <dbReference type="Rhea" id="RHEA:42288"/>
        <dbReference type="Rhea" id="RHEA-COMP:9685"/>
        <dbReference type="Rhea" id="RHEA-COMP:9955"/>
        <dbReference type="ChEBI" id="CHEBI:15378"/>
        <dbReference type="ChEBI" id="CHEBI:16526"/>
        <dbReference type="ChEBI" id="CHEBI:57972"/>
        <dbReference type="ChEBI" id="CHEBI:64479"/>
        <dbReference type="ChEBI" id="CHEBI:78846"/>
        <dbReference type="ChEBI" id="CHEBI:149468"/>
        <dbReference type="EC" id="2.3.1.47"/>
    </reaction>
</comment>